<evidence type="ECO:0000313" key="1">
    <source>
        <dbReference type="EMBL" id="EQD42936.1"/>
    </source>
</evidence>
<proteinExistence type="predicted"/>
<protein>
    <submittedName>
        <fullName evidence="1">Nucleoside diphosphate</fullName>
    </submittedName>
</protein>
<gene>
    <name evidence="1" type="ORF">B2A_10103</name>
</gene>
<comment type="caution">
    <text evidence="1">The sequence shown here is derived from an EMBL/GenBank/DDBJ whole genome shotgun (WGS) entry which is preliminary data.</text>
</comment>
<organism evidence="1">
    <name type="scientific">mine drainage metagenome</name>
    <dbReference type="NCBI Taxonomy" id="410659"/>
    <lineage>
        <taxon>unclassified sequences</taxon>
        <taxon>metagenomes</taxon>
        <taxon>ecological metagenomes</taxon>
    </lineage>
</organism>
<feature type="non-terminal residue" evidence="1">
    <location>
        <position position="1"/>
    </location>
</feature>
<accession>T0Z4J4</accession>
<name>T0Z4J4_9ZZZZ</name>
<sequence>EDFVPRAADGEAAGFELWPLAAVLDAVVAGDDFKFNVNLVLIDLFLRRNLIDPLSPDGRRLRAALAGADAAG</sequence>
<reference evidence="1" key="2">
    <citation type="journal article" date="2014" name="ISME J.">
        <title>Microbial stratification in low pH oxic and suboxic macroscopic growths along an acid mine drainage.</title>
        <authorList>
            <person name="Mendez-Garcia C."/>
            <person name="Mesa V."/>
            <person name="Sprenger R.R."/>
            <person name="Richter M."/>
            <person name="Diez M.S."/>
            <person name="Solano J."/>
            <person name="Bargiela R."/>
            <person name="Golyshina O.V."/>
            <person name="Manteca A."/>
            <person name="Ramos J.L."/>
            <person name="Gallego J.R."/>
            <person name="Llorente I."/>
            <person name="Martins Dos Santos V.A."/>
            <person name="Jensen O.N."/>
            <person name="Pelaez A.I."/>
            <person name="Sanchez J."/>
            <person name="Ferrer M."/>
        </authorList>
    </citation>
    <scope>NUCLEOTIDE SEQUENCE</scope>
</reference>
<dbReference type="EMBL" id="AUZZ01007293">
    <property type="protein sequence ID" value="EQD42936.1"/>
    <property type="molecule type" value="Genomic_DNA"/>
</dbReference>
<reference evidence="1" key="1">
    <citation type="submission" date="2013-08" db="EMBL/GenBank/DDBJ databases">
        <authorList>
            <person name="Mendez C."/>
            <person name="Richter M."/>
            <person name="Ferrer M."/>
            <person name="Sanchez J."/>
        </authorList>
    </citation>
    <scope>NUCLEOTIDE SEQUENCE</scope>
</reference>
<dbReference type="AlphaFoldDB" id="T0Z4J4"/>
<dbReference type="Gene3D" id="3.90.79.10">
    <property type="entry name" value="Nucleoside Triphosphate Pyrophosphohydrolase"/>
    <property type="match status" value="1"/>
</dbReference>